<organism evidence="1 2">
    <name type="scientific">Cirrhinus mrigala</name>
    <name type="common">Mrigala</name>
    <dbReference type="NCBI Taxonomy" id="683832"/>
    <lineage>
        <taxon>Eukaryota</taxon>
        <taxon>Metazoa</taxon>
        <taxon>Chordata</taxon>
        <taxon>Craniata</taxon>
        <taxon>Vertebrata</taxon>
        <taxon>Euteleostomi</taxon>
        <taxon>Actinopterygii</taxon>
        <taxon>Neopterygii</taxon>
        <taxon>Teleostei</taxon>
        <taxon>Ostariophysi</taxon>
        <taxon>Cypriniformes</taxon>
        <taxon>Cyprinidae</taxon>
        <taxon>Labeoninae</taxon>
        <taxon>Labeonini</taxon>
        <taxon>Cirrhinus</taxon>
    </lineage>
</organism>
<dbReference type="EMBL" id="JAMKFB020000320">
    <property type="protein sequence ID" value="KAL0149888.1"/>
    <property type="molecule type" value="Genomic_DNA"/>
</dbReference>
<proteinExistence type="predicted"/>
<dbReference type="AlphaFoldDB" id="A0ABD0MI60"/>
<reference evidence="1 2" key="1">
    <citation type="submission" date="2024-05" db="EMBL/GenBank/DDBJ databases">
        <title>Genome sequencing and assembly of Indian major carp, Cirrhinus mrigala (Hamilton, 1822).</title>
        <authorList>
            <person name="Mohindra V."/>
            <person name="Chowdhury L.M."/>
            <person name="Lal K."/>
            <person name="Jena J.K."/>
        </authorList>
    </citation>
    <scope>NUCLEOTIDE SEQUENCE [LARGE SCALE GENOMIC DNA]</scope>
    <source>
        <strain evidence="1">CM1030</strain>
        <tissue evidence="1">Blood</tissue>
    </source>
</reference>
<name>A0ABD0MI60_CIRMR</name>
<protein>
    <submittedName>
        <fullName evidence="1">Uncharacterized protein</fullName>
    </submittedName>
</protein>
<accession>A0ABD0MI60</accession>
<comment type="caution">
    <text evidence="1">The sequence shown here is derived from an EMBL/GenBank/DDBJ whole genome shotgun (WGS) entry which is preliminary data.</text>
</comment>
<keyword evidence="2" id="KW-1185">Reference proteome</keyword>
<gene>
    <name evidence="1" type="ORF">M9458_054819</name>
</gene>
<evidence type="ECO:0000313" key="1">
    <source>
        <dbReference type="EMBL" id="KAL0149888.1"/>
    </source>
</evidence>
<evidence type="ECO:0000313" key="2">
    <source>
        <dbReference type="Proteomes" id="UP001529510"/>
    </source>
</evidence>
<dbReference type="Proteomes" id="UP001529510">
    <property type="component" value="Unassembled WGS sequence"/>
</dbReference>
<sequence>MHHNRPLRLGTSVSPLAEPPSLKEEELVYHVLAENRAFRDFVNFSCTSGKTGTGKERDGRYPDVYYPAVKARDSNLLGCLFKHGHHFSIRLELRISPPWRPAQPKLQLQMAHTLLAMLPLPILPVQELRIRNQDVQRQTIKFIRKLDRGTRGANGLWGFTRLNLYSLPIAPHRRTSQQPRTRI</sequence>